<proteinExistence type="predicted"/>
<gene>
    <name evidence="1" type="ORF">E6A44_017795</name>
</gene>
<dbReference type="EMBL" id="SSHJ02000009">
    <property type="protein sequence ID" value="MFN0257448.1"/>
    <property type="molecule type" value="Genomic_DNA"/>
</dbReference>
<keyword evidence="2" id="KW-1185">Reference proteome</keyword>
<reference evidence="1 2" key="1">
    <citation type="submission" date="2024-12" db="EMBL/GenBank/DDBJ databases">
        <authorList>
            <person name="Hu S."/>
        </authorList>
    </citation>
    <scope>NUCLEOTIDE SEQUENCE [LARGE SCALE GENOMIC DNA]</scope>
    <source>
        <strain evidence="1 2">THG-T11</strain>
    </source>
</reference>
<protein>
    <recommendedName>
        <fullName evidence="3">Cytoplasmic protein</fullName>
    </recommendedName>
</protein>
<organism evidence="1 2">
    <name type="scientific">Pedobacter ureilyticus</name>
    <dbReference type="NCBI Taxonomy" id="1393051"/>
    <lineage>
        <taxon>Bacteria</taxon>
        <taxon>Pseudomonadati</taxon>
        <taxon>Bacteroidota</taxon>
        <taxon>Sphingobacteriia</taxon>
        <taxon>Sphingobacteriales</taxon>
        <taxon>Sphingobacteriaceae</taxon>
        <taxon>Pedobacter</taxon>
    </lineage>
</organism>
<evidence type="ECO:0008006" key="3">
    <source>
        <dbReference type="Google" id="ProtNLM"/>
    </source>
</evidence>
<sequence length="92" mass="10547">MKPTETKYSRDFLEQAHKSCSTHKDEILASNLCGCFYCEQTFEPKEIEEWIEENIADGVTAICPKCGIDSVLSSKFPITDKQFLSEMNALWF</sequence>
<name>A0ABW9JA69_9SPHI</name>
<dbReference type="Proteomes" id="UP001517247">
    <property type="component" value="Unassembled WGS sequence"/>
</dbReference>
<dbReference type="RefSeq" id="WP_138724531.1">
    <property type="nucleotide sequence ID" value="NZ_SSHJ02000009.1"/>
</dbReference>
<evidence type="ECO:0000313" key="1">
    <source>
        <dbReference type="EMBL" id="MFN0257448.1"/>
    </source>
</evidence>
<evidence type="ECO:0000313" key="2">
    <source>
        <dbReference type="Proteomes" id="UP001517247"/>
    </source>
</evidence>
<accession>A0ABW9JA69</accession>
<comment type="caution">
    <text evidence="1">The sequence shown here is derived from an EMBL/GenBank/DDBJ whole genome shotgun (WGS) entry which is preliminary data.</text>
</comment>